<dbReference type="EMBL" id="PEZG01000068">
    <property type="protein sequence ID" value="PIS15530.1"/>
    <property type="molecule type" value="Genomic_DNA"/>
</dbReference>
<accession>A0A2H0WS91</accession>
<organism evidence="2 3">
    <name type="scientific">Candidatus Roizmanbacteria bacterium CG09_land_8_20_14_0_10_41_9</name>
    <dbReference type="NCBI Taxonomy" id="1974850"/>
    <lineage>
        <taxon>Bacteria</taxon>
        <taxon>Candidatus Roizmaniibacteriota</taxon>
    </lineage>
</organism>
<protein>
    <submittedName>
        <fullName evidence="2">Uncharacterized protein</fullName>
    </submittedName>
</protein>
<dbReference type="AlphaFoldDB" id="A0A2H0WS91"/>
<sequence length="92" mass="10478">IFKDTQKNIIYFRKASVADRTYSKDEAPTIHLLSKGDTIDMKLMGQYTFKEAFDTFSHVVAMKPKFFLAYAVLLIVSTGITIFLLRGSQFTS</sequence>
<keyword evidence="1" id="KW-0472">Membrane</keyword>
<evidence type="ECO:0000313" key="3">
    <source>
        <dbReference type="Proteomes" id="UP000231198"/>
    </source>
</evidence>
<name>A0A2H0WS91_9BACT</name>
<dbReference type="Proteomes" id="UP000231198">
    <property type="component" value="Unassembled WGS sequence"/>
</dbReference>
<reference evidence="3" key="1">
    <citation type="submission" date="2017-09" db="EMBL/GenBank/DDBJ databases">
        <title>Depth-based differentiation of microbial function through sediment-hosted aquifers and enrichment of novel symbionts in the deep terrestrial subsurface.</title>
        <authorList>
            <person name="Probst A.J."/>
            <person name="Ladd B."/>
            <person name="Jarett J.K."/>
            <person name="Geller-Mcgrath D.E."/>
            <person name="Sieber C.M.K."/>
            <person name="Emerson J.B."/>
            <person name="Anantharaman K."/>
            <person name="Thomas B.C."/>
            <person name="Malmstrom R."/>
            <person name="Stieglmeier M."/>
            <person name="Klingl A."/>
            <person name="Woyke T."/>
            <person name="Ryan C.M."/>
            <person name="Banfield J.F."/>
        </authorList>
    </citation>
    <scope>NUCLEOTIDE SEQUENCE [LARGE SCALE GENOMIC DNA]</scope>
</reference>
<feature type="non-terminal residue" evidence="2">
    <location>
        <position position="1"/>
    </location>
</feature>
<evidence type="ECO:0000256" key="1">
    <source>
        <dbReference type="SAM" id="Phobius"/>
    </source>
</evidence>
<gene>
    <name evidence="2" type="ORF">COT62_03150</name>
</gene>
<evidence type="ECO:0000313" key="2">
    <source>
        <dbReference type="EMBL" id="PIS15530.1"/>
    </source>
</evidence>
<comment type="caution">
    <text evidence="2">The sequence shown here is derived from an EMBL/GenBank/DDBJ whole genome shotgun (WGS) entry which is preliminary data.</text>
</comment>
<keyword evidence="1" id="KW-1133">Transmembrane helix</keyword>
<feature type="transmembrane region" description="Helical" evidence="1">
    <location>
        <begin position="66"/>
        <end position="85"/>
    </location>
</feature>
<keyword evidence="1" id="KW-0812">Transmembrane</keyword>
<proteinExistence type="predicted"/>